<gene>
    <name evidence="9" type="primary">ktrB_1</name>
    <name evidence="9" type="ORF">NCTC13163_02568</name>
</gene>
<keyword evidence="6" id="KW-0406">Ion transport</keyword>
<protein>
    <submittedName>
        <fullName evidence="9">Ktr system potassium uptake protein B</fullName>
    </submittedName>
</protein>
<feature type="transmembrane region" description="Helical" evidence="8">
    <location>
        <begin position="138"/>
        <end position="158"/>
    </location>
</feature>
<dbReference type="PANTHER" id="PTHR32024">
    <property type="entry name" value="TRK SYSTEM POTASSIUM UPTAKE PROTEIN TRKG-RELATED"/>
    <property type="match status" value="1"/>
</dbReference>
<evidence type="ECO:0000256" key="6">
    <source>
        <dbReference type="ARBA" id="ARBA00023065"/>
    </source>
</evidence>
<reference evidence="9 10" key="1">
    <citation type="submission" date="2018-06" db="EMBL/GenBank/DDBJ databases">
        <authorList>
            <consortium name="Pathogen Informatics"/>
            <person name="Doyle S."/>
        </authorList>
    </citation>
    <scope>NUCLEOTIDE SEQUENCE [LARGE SCALE GENOMIC DNA]</scope>
    <source>
        <strain evidence="9 10">NCTC13163</strain>
    </source>
</reference>
<dbReference type="AlphaFoldDB" id="A0A377FWH5"/>
<dbReference type="EMBL" id="UGGP01000001">
    <property type="protein sequence ID" value="STO09167.1"/>
    <property type="molecule type" value="Genomic_DNA"/>
</dbReference>
<evidence type="ECO:0000313" key="9">
    <source>
        <dbReference type="EMBL" id="STO09167.1"/>
    </source>
</evidence>
<accession>A0A377FWH5</accession>
<feature type="transmembrane region" description="Helical" evidence="8">
    <location>
        <begin position="242"/>
        <end position="265"/>
    </location>
</feature>
<evidence type="ECO:0000256" key="8">
    <source>
        <dbReference type="SAM" id="Phobius"/>
    </source>
</evidence>
<comment type="subcellular location">
    <subcellularLocation>
        <location evidence="1">Cell membrane</location>
        <topology evidence="1">Multi-pass membrane protein</topology>
    </subcellularLocation>
</comment>
<dbReference type="OrthoDB" id="9810952at2"/>
<keyword evidence="7 8" id="KW-0472">Membrane</keyword>
<keyword evidence="5 8" id="KW-1133">Transmembrane helix</keyword>
<dbReference type="GO" id="GO:0030001">
    <property type="term" value="P:metal ion transport"/>
    <property type="evidence" value="ECO:0007669"/>
    <property type="project" value="UniProtKB-ARBA"/>
</dbReference>
<evidence type="ECO:0000256" key="5">
    <source>
        <dbReference type="ARBA" id="ARBA00022989"/>
    </source>
</evidence>
<dbReference type="PANTHER" id="PTHR32024:SF4">
    <property type="entry name" value="KTR SYSTEM POTASSIUM UPTAKE PROTEIN D"/>
    <property type="match status" value="1"/>
</dbReference>
<feature type="transmembrane region" description="Helical" evidence="8">
    <location>
        <begin position="80"/>
        <end position="107"/>
    </location>
</feature>
<dbReference type="InterPro" id="IPR003445">
    <property type="entry name" value="Cat_transpt"/>
</dbReference>
<proteinExistence type="predicted"/>
<dbReference type="GO" id="GO:0008324">
    <property type="term" value="F:monoatomic cation transmembrane transporter activity"/>
    <property type="evidence" value="ECO:0007669"/>
    <property type="project" value="InterPro"/>
</dbReference>
<keyword evidence="4 8" id="KW-0812">Transmembrane</keyword>
<dbReference type="Pfam" id="PF02386">
    <property type="entry name" value="TrkH"/>
    <property type="match status" value="1"/>
</dbReference>
<keyword evidence="3" id="KW-1003">Cell membrane</keyword>
<feature type="transmembrane region" description="Helical" evidence="8">
    <location>
        <begin position="199"/>
        <end position="221"/>
    </location>
</feature>
<feature type="transmembrane region" description="Helical" evidence="8">
    <location>
        <begin position="55"/>
        <end position="74"/>
    </location>
</feature>
<feature type="transmembrane region" description="Helical" evidence="8">
    <location>
        <begin position="20"/>
        <end position="43"/>
    </location>
</feature>
<sequence>MKDKFMKRNLQLFFRKLTPVQTLVLIYIAAALLSIILLALPIAHKPGVTITFTDLVFFAVSCVSVTGLTPIVVADTFSTFGLFIILFIVQVSGVGLISLHVIMWILLGKRIGFRERQLILRDQNQTSMSGIIKYITEIVITVIAIEAVGAVLLGFHYLNYFDTAGEAFLQGLFGAVSATTNAGFDITGSSLAPFREDPFVIFTQIALMTGGAIGFPVLIEIRTYLTSRIMRKRENFPRRFSLFTKLTVSTFFILIAVGTVGLFLFEYNNAFKELPLWLALSDSLFQSVTTRNGGLSTVDVNLFSEGSMLLLSILMFIGASPSSVGGGIRTTTFAVAVLGVIAFIRGDSSIKIFGREIVLEDIWKAFVIITVSLAVLLSGVMVLAFFEDASLTRILFEACSAFGTTGLSVGLSSEFSNVGKWVLTILMFIGRIGVIAFILILQRRQPKRMYNYPKESIILG</sequence>
<evidence type="ECO:0000256" key="4">
    <source>
        <dbReference type="ARBA" id="ARBA00022692"/>
    </source>
</evidence>
<dbReference type="GO" id="GO:0005886">
    <property type="term" value="C:plasma membrane"/>
    <property type="evidence" value="ECO:0007669"/>
    <property type="project" value="UniProtKB-SubCell"/>
</dbReference>
<evidence type="ECO:0000256" key="3">
    <source>
        <dbReference type="ARBA" id="ARBA00022475"/>
    </source>
</evidence>
<evidence type="ECO:0000256" key="2">
    <source>
        <dbReference type="ARBA" id="ARBA00022448"/>
    </source>
</evidence>
<keyword evidence="2" id="KW-0813">Transport</keyword>
<dbReference type="Proteomes" id="UP000254060">
    <property type="component" value="Unassembled WGS sequence"/>
</dbReference>
<organism evidence="9 10">
    <name type="scientific">Exiguobacterium aurantiacum</name>
    <dbReference type="NCBI Taxonomy" id="33987"/>
    <lineage>
        <taxon>Bacteria</taxon>
        <taxon>Bacillati</taxon>
        <taxon>Bacillota</taxon>
        <taxon>Bacilli</taxon>
        <taxon>Bacillales</taxon>
        <taxon>Bacillales Family XII. Incertae Sedis</taxon>
        <taxon>Exiguobacterium</taxon>
    </lineage>
</organism>
<evidence type="ECO:0000256" key="1">
    <source>
        <dbReference type="ARBA" id="ARBA00004651"/>
    </source>
</evidence>
<feature type="transmembrane region" description="Helical" evidence="8">
    <location>
        <begin position="365"/>
        <end position="386"/>
    </location>
</feature>
<name>A0A377FWH5_9BACL</name>
<evidence type="ECO:0000256" key="7">
    <source>
        <dbReference type="ARBA" id="ARBA00023136"/>
    </source>
</evidence>
<feature type="transmembrane region" description="Helical" evidence="8">
    <location>
        <begin position="311"/>
        <end position="344"/>
    </location>
</feature>
<dbReference type="STRING" id="1397694.GCA_000702585_03052"/>
<evidence type="ECO:0000313" key="10">
    <source>
        <dbReference type="Proteomes" id="UP000254060"/>
    </source>
</evidence>
<feature type="transmembrane region" description="Helical" evidence="8">
    <location>
        <begin position="421"/>
        <end position="441"/>
    </location>
</feature>